<dbReference type="RefSeq" id="WP_013075994.1">
    <property type="nucleotide sequence ID" value="NC_014098.1"/>
</dbReference>
<feature type="domain" description="Transthyretin/hydroxyisourate hydrolase" evidence="8">
    <location>
        <begin position="5"/>
        <end position="118"/>
    </location>
</feature>
<dbReference type="GO" id="GO:0006144">
    <property type="term" value="P:purine nucleobase metabolic process"/>
    <property type="evidence" value="ECO:0007669"/>
    <property type="project" value="UniProtKB-KW"/>
</dbReference>
<dbReference type="SUPFAM" id="SSF49472">
    <property type="entry name" value="Transthyretin (synonym: prealbumin)"/>
    <property type="match status" value="1"/>
</dbReference>
<dbReference type="STRING" id="562970.Btus_2018"/>
<comment type="subunit">
    <text evidence="4 7">Homotetramer.</text>
</comment>
<dbReference type="AlphaFoldDB" id="D5WQU9"/>
<evidence type="ECO:0000256" key="5">
    <source>
        <dbReference type="ARBA" id="ARBA00022631"/>
    </source>
</evidence>
<comment type="catalytic activity">
    <reaction evidence="1 7">
        <text>5-hydroxyisourate + H2O = 5-hydroxy-2-oxo-4-ureido-2,5-dihydro-1H-imidazole-5-carboxylate + H(+)</text>
        <dbReference type="Rhea" id="RHEA:23736"/>
        <dbReference type="ChEBI" id="CHEBI:15377"/>
        <dbReference type="ChEBI" id="CHEBI:15378"/>
        <dbReference type="ChEBI" id="CHEBI:18072"/>
        <dbReference type="ChEBI" id="CHEBI:58639"/>
        <dbReference type="EC" id="3.5.2.17"/>
    </reaction>
</comment>
<name>D5WQU9_KYRT2</name>
<dbReference type="CDD" id="cd05822">
    <property type="entry name" value="TLP_HIUase"/>
    <property type="match status" value="1"/>
</dbReference>
<comment type="function">
    <text evidence="2">Catalyzes the hydrolysis of 5-hydroxyisourate (HIU) to 2-oxo-4-hydroxy-4-carboxy-5-ureidoimidazoline (OHCU).</text>
</comment>
<evidence type="ECO:0000313" key="10">
    <source>
        <dbReference type="Proteomes" id="UP000002368"/>
    </source>
</evidence>
<dbReference type="PANTHER" id="PTHR10395">
    <property type="entry name" value="URICASE AND TRANSTHYRETIN-RELATED"/>
    <property type="match status" value="1"/>
</dbReference>
<dbReference type="NCBIfam" id="TIGR02962">
    <property type="entry name" value="hdxy_isourate"/>
    <property type="match status" value="1"/>
</dbReference>
<dbReference type="InterPro" id="IPR014306">
    <property type="entry name" value="Hydroxyisourate_hydrolase"/>
</dbReference>
<accession>D5WQU9</accession>
<keyword evidence="6 7" id="KW-0378">Hydrolase</keyword>
<organism evidence="9 10">
    <name type="scientific">Kyrpidia tusciae (strain DSM 2912 / NBRC 15312 / T2)</name>
    <name type="common">Bacillus tusciae</name>
    <dbReference type="NCBI Taxonomy" id="562970"/>
    <lineage>
        <taxon>Bacteria</taxon>
        <taxon>Bacillati</taxon>
        <taxon>Bacillota</taxon>
        <taxon>Bacilli</taxon>
        <taxon>Bacillales</taxon>
        <taxon>Alicyclobacillaceae</taxon>
        <taxon>Kyrpidia</taxon>
    </lineage>
</organism>
<sequence>MKGRLTTHVLDVACACPAAGLAVELFRIMEDGRKQSAARAVTGADGRLERPLLAGEAMRSGFYEIVFFPGDYYRGKGGALAEAVFFDRVSVSLRIADPEEDLHIPLLIAPGGYSVYRGKGIENGRGPFVAPSVVGIGF</sequence>
<evidence type="ECO:0000256" key="1">
    <source>
        <dbReference type="ARBA" id="ARBA00001043"/>
    </source>
</evidence>
<evidence type="ECO:0000313" key="9">
    <source>
        <dbReference type="EMBL" id="ADG06708.1"/>
    </source>
</evidence>
<dbReference type="Proteomes" id="UP000002368">
    <property type="component" value="Chromosome"/>
</dbReference>
<dbReference type="OrthoDB" id="9792386at2"/>
<evidence type="ECO:0000259" key="8">
    <source>
        <dbReference type="Pfam" id="PF00576"/>
    </source>
</evidence>
<evidence type="ECO:0000256" key="7">
    <source>
        <dbReference type="RuleBase" id="RU361270"/>
    </source>
</evidence>
<protein>
    <recommendedName>
        <fullName evidence="7">5-hydroxyisourate hydrolase</fullName>
        <shortName evidence="7">HIU hydrolase</shortName>
        <shortName evidence="7">HIUHase</shortName>
        <ecNumber evidence="7">3.5.2.17</ecNumber>
    </recommendedName>
</protein>
<reference evidence="9 10" key="1">
    <citation type="journal article" date="2011" name="Stand. Genomic Sci.">
        <title>Complete genome sequence of the thermophilic, hydrogen-oxidizing Bacillus tusciae type strain (T2) and reclassification in the new genus, Kyrpidia gen. nov. as Kyrpidia tusciae comb. nov. and emendation of the family Alicyclobacillaceae da Costa and Rainey, 2010.</title>
        <authorList>
            <person name="Klenk H.P."/>
            <person name="Lapidus A."/>
            <person name="Chertkov O."/>
            <person name="Copeland A."/>
            <person name="Del Rio T.G."/>
            <person name="Nolan M."/>
            <person name="Lucas S."/>
            <person name="Chen F."/>
            <person name="Tice H."/>
            <person name="Cheng J.F."/>
            <person name="Han C."/>
            <person name="Bruce D."/>
            <person name="Goodwin L."/>
            <person name="Pitluck S."/>
            <person name="Pati A."/>
            <person name="Ivanova N."/>
            <person name="Mavromatis K."/>
            <person name="Daum C."/>
            <person name="Chen A."/>
            <person name="Palaniappan K."/>
            <person name="Chang Y.J."/>
            <person name="Land M."/>
            <person name="Hauser L."/>
            <person name="Jeffries C.D."/>
            <person name="Detter J.C."/>
            <person name="Rohde M."/>
            <person name="Abt B."/>
            <person name="Pukall R."/>
            <person name="Goker M."/>
            <person name="Bristow J."/>
            <person name="Markowitz V."/>
            <person name="Hugenholtz P."/>
            <person name="Eisen J.A."/>
        </authorList>
    </citation>
    <scope>NUCLEOTIDE SEQUENCE [LARGE SCALE GENOMIC DNA]</scope>
    <source>
        <strain evidence="9 10">DSM 2912</strain>
    </source>
</reference>
<dbReference type="eggNOG" id="COG2351">
    <property type="taxonomic scope" value="Bacteria"/>
</dbReference>
<gene>
    <name evidence="9" type="ordered locus">Btus_2018</name>
</gene>
<comment type="similarity">
    <text evidence="3 7">Belongs to the transthyretin family. 5-hydroxyisourate hydrolase subfamily.</text>
</comment>
<dbReference type="Pfam" id="PF00576">
    <property type="entry name" value="Transthyretin"/>
    <property type="match status" value="1"/>
</dbReference>
<proteinExistence type="inferred from homology"/>
<dbReference type="HOGENOM" id="CLU_115536_1_1_9"/>
<keyword evidence="10" id="KW-1185">Reference proteome</keyword>
<dbReference type="KEGG" id="bts:Btus_2018"/>
<dbReference type="PANTHER" id="PTHR10395:SF7">
    <property type="entry name" value="5-HYDROXYISOURATE HYDROLASE"/>
    <property type="match status" value="1"/>
</dbReference>
<dbReference type="InterPro" id="IPR023416">
    <property type="entry name" value="Transthyretin/HIU_hydrolase_d"/>
</dbReference>
<evidence type="ECO:0000256" key="2">
    <source>
        <dbReference type="ARBA" id="ARBA00002704"/>
    </source>
</evidence>
<dbReference type="InterPro" id="IPR036817">
    <property type="entry name" value="Transthyretin/HIU_hydrolase_sf"/>
</dbReference>
<dbReference type="EMBL" id="CP002017">
    <property type="protein sequence ID" value="ADG06708.1"/>
    <property type="molecule type" value="Genomic_DNA"/>
</dbReference>
<evidence type="ECO:0000256" key="4">
    <source>
        <dbReference type="ARBA" id="ARBA00011881"/>
    </source>
</evidence>
<evidence type="ECO:0000256" key="6">
    <source>
        <dbReference type="ARBA" id="ARBA00022801"/>
    </source>
</evidence>
<evidence type="ECO:0000256" key="3">
    <source>
        <dbReference type="ARBA" id="ARBA00009850"/>
    </source>
</evidence>
<dbReference type="GO" id="GO:0033971">
    <property type="term" value="F:hydroxyisourate hydrolase activity"/>
    <property type="evidence" value="ECO:0007669"/>
    <property type="project" value="UniProtKB-EC"/>
</dbReference>
<dbReference type="EC" id="3.5.2.17" evidence="7"/>
<keyword evidence="5 7" id="KW-0659">Purine metabolism</keyword>
<dbReference type="Gene3D" id="2.60.40.180">
    <property type="entry name" value="Transthyretin/hydroxyisourate hydrolase domain"/>
    <property type="match status" value="1"/>
</dbReference>